<feature type="compositionally biased region" description="Low complexity" evidence="1">
    <location>
        <begin position="200"/>
        <end position="210"/>
    </location>
</feature>
<feature type="domain" description="PID" evidence="2">
    <location>
        <begin position="31"/>
        <end position="184"/>
    </location>
</feature>
<keyword evidence="4" id="KW-1185">Reference proteome</keyword>
<dbReference type="InterPro" id="IPR011993">
    <property type="entry name" value="PH-like_dom_sf"/>
</dbReference>
<dbReference type="InterPro" id="IPR006020">
    <property type="entry name" value="PTB/PI_dom"/>
</dbReference>
<evidence type="ECO:0000313" key="3">
    <source>
        <dbReference type="EMBL" id="MXQ93595.1"/>
    </source>
</evidence>
<organism evidence="3 4">
    <name type="scientific">Bos mutus</name>
    <name type="common">wild yak</name>
    <dbReference type="NCBI Taxonomy" id="72004"/>
    <lineage>
        <taxon>Eukaryota</taxon>
        <taxon>Metazoa</taxon>
        <taxon>Chordata</taxon>
        <taxon>Craniata</taxon>
        <taxon>Vertebrata</taxon>
        <taxon>Euteleostomi</taxon>
        <taxon>Mammalia</taxon>
        <taxon>Eutheria</taxon>
        <taxon>Laurasiatheria</taxon>
        <taxon>Artiodactyla</taxon>
        <taxon>Ruminantia</taxon>
        <taxon>Pecora</taxon>
        <taxon>Bovidae</taxon>
        <taxon>Bovinae</taxon>
        <taxon>Bos</taxon>
    </lineage>
</organism>
<dbReference type="AlphaFoldDB" id="A0A6B0RUS2"/>
<feature type="compositionally biased region" description="Basic and acidic residues" evidence="1">
    <location>
        <begin position="240"/>
        <end position="253"/>
    </location>
</feature>
<feature type="region of interest" description="Disordered" evidence="1">
    <location>
        <begin position="196"/>
        <end position="257"/>
    </location>
</feature>
<evidence type="ECO:0000313" key="4">
    <source>
        <dbReference type="Proteomes" id="UP000322234"/>
    </source>
</evidence>
<name>A0A6B0RUS2_9CETA</name>
<dbReference type="FunFam" id="2.30.29.30:FF:000287">
    <property type="entry name" value="TBC1 domain family member 4 isoform X1"/>
    <property type="match status" value="1"/>
</dbReference>
<proteinExistence type="predicted"/>
<dbReference type="Gene3D" id="2.30.29.30">
    <property type="entry name" value="Pleckstrin-homology domain (PH domain)/Phosphotyrosine-binding domain (PTB)"/>
    <property type="match status" value="1"/>
</dbReference>
<dbReference type="SMART" id="SM00462">
    <property type="entry name" value="PTB"/>
    <property type="match status" value="1"/>
</dbReference>
<dbReference type="Proteomes" id="UP000322234">
    <property type="component" value="Unassembled WGS sequence"/>
</dbReference>
<evidence type="ECO:0000256" key="1">
    <source>
        <dbReference type="SAM" id="MobiDB-lite"/>
    </source>
</evidence>
<reference evidence="3" key="1">
    <citation type="submission" date="2019-10" db="EMBL/GenBank/DDBJ databases">
        <title>The sequence and de novo assembly of the wild yak genome.</title>
        <authorList>
            <person name="Liu Y."/>
        </authorList>
    </citation>
    <scope>NUCLEOTIDE SEQUENCE [LARGE SCALE GENOMIC DNA]</scope>
    <source>
        <strain evidence="3">WY2019</strain>
    </source>
</reference>
<gene>
    <name evidence="3" type="ORF">E5288_WYG018899</name>
</gene>
<protein>
    <recommendedName>
        <fullName evidence="2">PID domain-containing protein</fullName>
    </recommendedName>
</protein>
<comment type="caution">
    <text evidence="3">The sequence shown here is derived from an EMBL/GenBank/DDBJ whole genome shotgun (WGS) entry which is preliminary data.</text>
</comment>
<feature type="region of interest" description="Disordered" evidence="1">
    <location>
        <begin position="1"/>
        <end position="33"/>
    </location>
</feature>
<dbReference type="SUPFAM" id="SSF50729">
    <property type="entry name" value="PH domain-like"/>
    <property type="match status" value="1"/>
</dbReference>
<feature type="compositionally biased region" description="Pro residues" evidence="1">
    <location>
        <begin position="13"/>
        <end position="29"/>
    </location>
</feature>
<sequence length="276" mass="29831">MEPPSCIQDEPFPHPLEPEPGTPAQPGPGKPSDKRFRLWYVGGSCLDRRTTLPMLPWLMAEIRRRSQKPEAGGCGAPAAREVLLVLSAPFLRCIPAPGAGATGGSGSTAAQPNPAVFIFEHKAQHISRFIHNSQDLTYFAYLIKAQPDDPESQMACHVFRAADPNQARPRRSEAPGRVRHTREEWRGCGLRYHPLRTGSGPAAGARPPRGALERSWSGSSDPEFGGWLLGADGAAGADDPQERGRERDAEWLRDGGGARTMRGAAHVLAGSRRLGV</sequence>
<evidence type="ECO:0000259" key="2">
    <source>
        <dbReference type="SMART" id="SM00462"/>
    </source>
</evidence>
<accession>A0A6B0RUS2</accession>
<dbReference type="EMBL" id="VBQZ03000095">
    <property type="protein sequence ID" value="MXQ93595.1"/>
    <property type="molecule type" value="Genomic_DNA"/>
</dbReference>